<proteinExistence type="predicted"/>
<dbReference type="Proteomes" id="UP000800092">
    <property type="component" value="Unassembled WGS sequence"/>
</dbReference>
<reference evidence="1" key="1">
    <citation type="journal article" date="2020" name="Stud. Mycol.">
        <title>101 Dothideomycetes genomes: a test case for predicting lifestyles and emergence of pathogens.</title>
        <authorList>
            <person name="Haridas S."/>
            <person name="Albert R."/>
            <person name="Binder M."/>
            <person name="Bloem J."/>
            <person name="Labutti K."/>
            <person name="Salamov A."/>
            <person name="Andreopoulos B."/>
            <person name="Baker S."/>
            <person name="Barry K."/>
            <person name="Bills G."/>
            <person name="Bluhm B."/>
            <person name="Cannon C."/>
            <person name="Castanera R."/>
            <person name="Culley D."/>
            <person name="Daum C."/>
            <person name="Ezra D."/>
            <person name="Gonzalez J."/>
            <person name="Henrissat B."/>
            <person name="Kuo A."/>
            <person name="Liang C."/>
            <person name="Lipzen A."/>
            <person name="Lutzoni F."/>
            <person name="Magnuson J."/>
            <person name="Mondo S."/>
            <person name="Nolan M."/>
            <person name="Ohm R."/>
            <person name="Pangilinan J."/>
            <person name="Park H.-J."/>
            <person name="Ramirez L."/>
            <person name="Alfaro M."/>
            <person name="Sun H."/>
            <person name="Tritt A."/>
            <person name="Yoshinaga Y."/>
            <person name="Zwiers L.-H."/>
            <person name="Turgeon B."/>
            <person name="Goodwin S."/>
            <person name="Spatafora J."/>
            <person name="Crous P."/>
            <person name="Grigoriev I."/>
        </authorList>
    </citation>
    <scope>NUCLEOTIDE SEQUENCE</scope>
    <source>
        <strain evidence="1">Tuck. ex Michener</strain>
    </source>
</reference>
<name>A0A6A6H2R6_VIRVR</name>
<protein>
    <submittedName>
        <fullName evidence="1">Uncharacterized protein</fullName>
    </submittedName>
</protein>
<accession>A0A6A6H2R6</accession>
<evidence type="ECO:0000313" key="1">
    <source>
        <dbReference type="EMBL" id="KAF2231853.1"/>
    </source>
</evidence>
<keyword evidence="2" id="KW-1185">Reference proteome</keyword>
<evidence type="ECO:0000313" key="2">
    <source>
        <dbReference type="Proteomes" id="UP000800092"/>
    </source>
</evidence>
<gene>
    <name evidence="1" type="ORF">EV356DRAFT_506484</name>
</gene>
<dbReference type="EMBL" id="ML991822">
    <property type="protein sequence ID" value="KAF2231853.1"/>
    <property type="molecule type" value="Genomic_DNA"/>
</dbReference>
<sequence length="76" mass="8175">MPAFSSIVLTTAVVTIRSRRITNTAEHHSSPIGARHIESYDLQICTDSPLQSASKTCCLEIATRTSDGRVSSDALV</sequence>
<dbReference type="AlphaFoldDB" id="A0A6A6H2R6"/>
<organism evidence="1 2">
    <name type="scientific">Viridothelium virens</name>
    <name type="common">Speckled blister lichen</name>
    <name type="synonym">Trypethelium virens</name>
    <dbReference type="NCBI Taxonomy" id="1048519"/>
    <lineage>
        <taxon>Eukaryota</taxon>
        <taxon>Fungi</taxon>
        <taxon>Dikarya</taxon>
        <taxon>Ascomycota</taxon>
        <taxon>Pezizomycotina</taxon>
        <taxon>Dothideomycetes</taxon>
        <taxon>Dothideomycetes incertae sedis</taxon>
        <taxon>Trypetheliales</taxon>
        <taxon>Trypetheliaceae</taxon>
        <taxon>Viridothelium</taxon>
    </lineage>
</organism>